<accession>A0A4C2AA87</accession>
<evidence type="ECO:0000313" key="2">
    <source>
        <dbReference type="EMBL" id="GBP95895.1"/>
    </source>
</evidence>
<dbReference type="AlphaFoldDB" id="A0A4C2AA87"/>
<dbReference type="EMBL" id="BGZK01002698">
    <property type="protein sequence ID" value="GBP95895.1"/>
    <property type="molecule type" value="Genomic_DNA"/>
</dbReference>
<reference evidence="2 3" key="1">
    <citation type="journal article" date="2019" name="Commun. Biol.">
        <title>The bagworm genome reveals a unique fibroin gene that provides high tensile strength.</title>
        <authorList>
            <person name="Kono N."/>
            <person name="Nakamura H."/>
            <person name="Ohtoshi R."/>
            <person name="Tomita M."/>
            <person name="Numata K."/>
            <person name="Arakawa K."/>
        </authorList>
    </citation>
    <scope>NUCLEOTIDE SEQUENCE [LARGE SCALE GENOMIC DNA]</scope>
</reference>
<comment type="caution">
    <text evidence="2">The sequence shown here is derived from an EMBL/GenBank/DDBJ whole genome shotgun (WGS) entry which is preliminary data.</text>
</comment>
<protein>
    <submittedName>
        <fullName evidence="2">Uncharacterized protein</fullName>
    </submittedName>
</protein>
<dbReference type="Proteomes" id="UP000299102">
    <property type="component" value="Unassembled WGS sequence"/>
</dbReference>
<evidence type="ECO:0000313" key="3">
    <source>
        <dbReference type="Proteomes" id="UP000299102"/>
    </source>
</evidence>
<proteinExistence type="predicted"/>
<keyword evidence="3" id="KW-1185">Reference proteome</keyword>
<evidence type="ECO:0000256" key="1">
    <source>
        <dbReference type="SAM" id="MobiDB-lite"/>
    </source>
</evidence>
<name>A0A4C2AA87_EUMVA</name>
<gene>
    <name evidence="2" type="ORF">EVAR_102372_1</name>
</gene>
<organism evidence="2 3">
    <name type="scientific">Eumeta variegata</name>
    <name type="common">Bagworm moth</name>
    <name type="synonym">Eumeta japonica</name>
    <dbReference type="NCBI Taxonomy" id="151549"/>
    <lineage>
        <taxon>Eukaryota</taxon>
        <taxon>Metazoa</taxon>
        <taxon>Ecdysozoa</taxon>
        <taxon>Arthropoda</taxon>
        <taxon>Hexapoda</taxon>
        <taxon>Insecta</taxon>
        <taxon>Pterygota</taxon>
        <taxon>Neoptera</taxon>
        <taxon>Endopterygota</taxon>
        <taxon>Lepidoptera</taxon>
        <taxon>Glossata</taxon>
        <taxon>Ditrysia</taxon>
        <taxon>Tineoidea</taxon>
        <taxon>Psychidae</taxon>
        <taxon>Oiketicinae</taxon>
        <taxon>Eumeta</taxon>
    </lineage>
</organism>
<feature type="region of interest" description="Disordered" evidence="1">
    <location>
        <begin position="37"/>
        <end position="104"/>
    </location>
</feature>
<sequence length="104" mass="11581">MRERYKRAGWRGVARRRGAGLLPLHYPAKNSIQQKTACRKPCVRPNHTEHRPLRQHAASSSGIDCGPPGTAREDPEQRGGACESAGGRERSRPLLPDILLYTRS</sequence>